<gene>
    <name evidence="1" type="ORF">HLPR_10690</name>
</gene>
<protein>
    <recommendedName>
        <fullName evidence="3">FeS cluster biogenesis domain-containing protein</fullName>
    </recommendedName>
</protein>
<dbReference type="NCBIfam" id="NF041239">
    <property type="entry name" value="Moor_selen_rel"/>
    <property type="match status" value="1"/>
</dbReference>
<organism evidence="1 2">
    <name type="scientific">Helicovermis profundi</name>
    <dbReference type="NCBI Taxonomy" id="3065157"/>
    <lineage>
        <taxon>Bacteria</taxon>
        <taxon>Bacillati</taxon>
        <taxon>Bacillota</taxon>
        <taxon>Clostridia</taxon>
        <taxon>Helicovermis</taxon>
    </lineage>
</organism>
<dbReference type="InterPro" id="IPR049744">
    <property type="entry name" value="CC/Se_fam"/>
</dbReference>
<dbReference type="Proteomes" id="UP001321786">
    <property type="component" value="Chromosome"/>
</dbReference>
<accession>A0AAU9E5V6</accession>
<dbReference type="EMBL" id="AP028654">
    <property type="protein sequence ID" value="BEP28738.1"/>
    <property type="molecule type" value="Genomic_DNA"/>
</dbReference>
<evidence type="ECO:0000313" key="2">
    <source>
        <dbReference type="Proteomes" id="UP001321786"/>
    </source>
</evidence>
<proteinExistence type="predicted"/>
<evidence type="ECO:0008006" key="3">
    <source>
        <dbReference type="Google" id="ProtNLM"/>
    </source>
</evidence>
<dbReference type="RefSeq" id="WP_338537044.1">
    <property type="nucleotide sequence ID" value="NZ_AP028654.1"/>
</dbReference>
<name>A0AAU9E5V6_9FIRM</name>
<keyword evidence="2" id="KW-1185">Reference proteome</keyword>
<sequence length="102" mass="11692">MTKNIKINLEKDVIDFMRKKNRTELTLTVRISGGGCCETFEISEIDLNKPSNIDLYNVFKIDDIDIYISKNTKISTPLLNFKLEKSLFSKNIIAVGVLLKKH</sequence>
<evidence type="ECO:0000313" key="1">
    <source>
        <dbReference type="EMBL" id="BEP28738.1"/>
    </source>
</evidence>
<reference evidence="1 2" key="1">
    <citation type="submission" date="2023-08" db="EMBL/GenBank/DDBJ databases">
        <title>Helicovermis profunda gen. nov., sp. nov., a novel mesophilic, fermentative bacterium within the Bacillota from a deep-sea hydrothermal vent chimney.</title>
        <authorList>
            <person name="Miyazaki U."/>
            <person name="Mizutani D."/>
            <person name="Hashimoto Y."/>
            <person name="Tame A."/>
            <person name="Sawayama S."/>
            <person name="Miyazaki J."/>
            <person name="Takai K."/>
            <person name="Nakagawa S."/>
        </authorList>
    </citation>
    <scope>NUCLEOTIDE SEQUENCE [LARGE SCALE GENOMIC DNA]</scope>
    <source>
        <strain evidence="1 2">S502</strain>
    </source>
</reference>
<dbReference type="KEGG" id="hprf:HLPR_10690"/>
<dbReference type="AlphaFoldDB" id="A0AAU9E5V6"/>